<evidence type="ECO:0000256" key="7">
    <source>
        <dbReference type="ARBA" id="ARBA00022679"/>
    </source>
</evidence>
<dbReference type="PANTHER" id="PTHR43463:SF1">
    <property type="entry name" value="NICOTINATE-NUCLEOTIDE--DIMETHYLBENZIMIDAZOLE PHOSPHORIBOSYLTRANSFERASE"/>
    <property type="match status" value="1"/>
</dbReference>
<dbReference type="NCBIfam" id="NF000996">
    <property type="entry name" value="PRK00105.1"/>
    <property type="match status" value="1"/>
</dbReference>
<dbReference type="InterPro" id="IPR003200">
    <property type="entry name" value="Nict_dMeBzImd_PRibTrfase"/>
</dbReference>
<name>A0ABV7VVD6_9GAMM</name>
<keyword evidence="6 10" id="KW-0328">Glycosyltransferase</keyword>
<evidence type="ECO:0000256" key="6">
    <source>
        <dbReference type="ARBA" id="ARBA00022676"/>
    </source>
</evidence>
<dbReference type="CDD" id="cd02439">
    <property type="entry name" value="DMB-PRT_CobT"/>
    <property type="match status" value="1"/>
</dbReference>
<dbReference type="InterPro" id="IPR023195">
    <property type="entry name" value="Nict_dMeBzImd_PRibTrfase_N"/>
</dbReference>
<gene>
    <name evidence="10 11" type="primary">cobT</name>
    <name evidence="11" type="ORF">ACFOMG_14340</name>
</gene>
<comment type="caution">
    <text evidence="11">The sequence shown here is derived from an EMBL/GenBank/DDBJ whole genome shotgun (WGS) entry which is preliminary data.</text>
</comment>
<evidence type="ECO:0000313" key="11">
    <source>
        <dbReference type="EMBL" id="MFC3681280.1"/>
    </source>
</evidence>
<dbReference type="Proteomes" id="UP001595722">
    <property type="component" value="Unassembled WGS sequence"/>
</dbReference>
<evidence type="ECO:0000256" key="2">
    <source>
        <dbReference type="ARBA" id="ARBA00007110"/>
    </source>
</evidence>
<dbReference type="HAMAP" id="MF_00230">
    <property type="entry name" value="CobT"/>
    <property type="match status" value="1"/>
</dbReference>
<comment type="similarity">
    <text evidence="2 10">Belongs to the CobT family.</text>
</comment>
<dbReference type="Pfam" id="PF02277">
    <property type="entry name" value="DBI_PRT"/>
    <property type="match status" value="1"/>
</dbReference>
<dbReference type="Gene3D" id="3.40.50.10210">
    <property type="match status" value="1"/>
</dbReference>
<evidence type="ECO:0000256" key="3">
    <source>
        <dbReference type="ARBA" id="ARBA00011991"/>
    </source>
</evidence>
<evidence type="ECO:0000256" key="5">
    <source>
        <dbReference type="ARBA" id="ARBA00022573"/>
    </source>
</evidence>
<dbReference type="SUPFAM" id="SSF52733">
    <property type="entry name" value="Nicotinate mononucleotide:5,6-dimethylbenzimidazole phosphoribosyltransferase (CobT)"/>
    <property type="match status" value="1"/>
</dbReference>
<keyword evidence="5 10" id="KW-0169">Cobalamin biosynthesis</keyword>
<keyword evidence="12" id="KW-1185">Reference proteome</keyword>
<organism evidence="11 12">
    <name type="scientific">Bacterioplanoides pacificum</name>
    <dbReference type="NCBI Taxonomy" id="1171596"/>
    <lineage>
        <taxon>Bacteria</taxon>
        <taxon>Pseudomonadati</taxon>
        <taxon>Pseudomonadota</taxon>
        <taxon>Gammaproteobacteria</taxon>
        <taxon>Oceanospirillales</taxon>
        <taxon>Oceanospirillaceae</taxon>
        <taxon>Bacterioplanoides</taxon>
    </lineage>
</organism>
<keyword evidence="7 10" id="KW-0808">Transferase</keyword>
<proteinExistence type="inferred from homology"/>
<dbReference type="Gene3D" id="1.10.1610.10">
    <property type="match status" value="1"/>
</dbReference>
<dbReference type="RefSeq" id="WP_376867605.1">
    <property type="nucleotide sequence ID" value="NZ_JBHRYB010000014.1"/>
</dbReference>
<evidence type="ECO:0000256" key="9">
    <source>
        <dbReference type="ARBA" id="ARBA00047340"/>
    </source>
</evidence>
<comment type="function">
    <text evidence="10">Catalyzes the synthesis of alpha-ribazole-5'-phosphate from nicotinate mononucleotide (NAMN) and 5,6-dimethylbenzimidazole (DMB).</text>
</comment>
<comment type="pathway">
    <text evidence="1 10">Nucleoside biosynthesis; alpha-ribazole biosynthesis; alpha-ribazole from 5,6-dimethylbenzimidazole: step 1/2.</text>
</comment>
<evidence type="ECO:0000256" key="4">
    <source>
        <dbReference type="ARBA" id="ARBA00015486"/>
    </source>
</evidence>
<dbReference type="NCBIfam" id="TIGR03160">
    <property type="entry name" value="cobT_DBIPRT"/>
    <property type="match status" value="1"/>
</dbReference>
<dbReference type="InterPro" id="IPR036087">
    <property type="entry name" value="Nict_dMeBzImd_PRibTrfase_sf"/>
</dbReference>
<dbReference type="InterPro" id="IPR017846">
    <property type="entry name" value="Nict_dMeBzImd_PRibTrfase_bact"/>
</dbReference>
<reference evidence="12" key="1">
    <citation type="journal article" date="2019" name="Int. J. Syst. Evol. Microbiol.">
        <title>The Global Catalogue of Microorganisms (GCM) 10K type strain sequencing project: providing services to taxonomists for standard genome sequencing and annotation.</title>
        <authorList>
            <consortium name="The Broad Institute Genomics Platform"/>
            <consortium name="The Broad Institute Genome Sequencing Center for Infectious Disease"/>
            <person name="Wu L."/>
            <person name="Ma J."/>
        </authorList>
    </citation>
    <scope>NUCLEOTIDE SEQUENCE [LARGE SCALE GENOMIC DNA]</scope>
    <source>
        <strain evidence="12">KCTC 42424</strain>
    </source>
</reference>
<evidence type="ECO:0000256" key="1">
    <source>
        <dbReference type="ARBA" id="ARBA00005049"/>
    </source>
</evidence>
<feature type="active site" description="Proton acceptor" evidence="10">
    <location>
        <position position="318"/>
    </location>
</feature>
<protein>
    <recommendedName>
        <fullName evidence="4 10">Nicotinate-nucleotide--dimethylbenzimidazole phosphoribosyltransferase</fullName>
        <shortName evidence="10">NN:DBI PRT</shortName>
        <ecNumber evidence="3 10">2.4.2.21</ecNumber>
    </recommendedName>
    <alternativeName>
        <fullName evidence="8 10">N(1)-alpha-phosphoribosyltransferase</fullName>
    </alternativeName>
</protein>
<evidence type="ECO:0000256" key="8">
    <source>
        <dbReference type="ARBA" id="ARBA00030686"/>
    </source>
</evidence>
<evidence type="ECO:0000256" key="10">
    <source>
        <dbReference type="HAMAP-Rule" id="MF_00230"/>
    </source>
</evidence>
<comment type="catalytic activity">
    <reaction evidence="9 10">
        <text>5,6-dimethylbenzimidazole + nicotinate beta-D-ribonucleotide = alpha-ribazole 5'-phosphate + nicotinate + H(+)</text>
        <dbReference type="Rhea" id="RHEA:11196"/>
        <dbReference type="ChEBI" id="CHEBI:15378"/>
        <dbReference type="ChEBI" id="CHEBI:15890"/>
        <dbReference type="ChEBI" id="CHEBI:32544"/>
        <dbReference type="ChEBI" id="CHEBI:57502"/>
        <dbReference type="ChEBI" id="CHEBI:57918"/>
        <dbReference type="EC" id="2.4.2.21"/>
    </reaction>
</comment>
<dbReference type="PANTHER" id="PTHR43463">
    <property type="entry name" value="NICOTINATE-NUCLEOTIDE--DIMETHYLBENZIMIDAZOLE PHOSPHORIBOSYLTRANSFERASE"/>
    <property type="match status" value="1"/>
</dbReference>
<sequence>MSVNPWWQQAAAELNDEARNLAWQHQNQLTKPPGALGRLEVLATELAAMSGQSRPELHHPHCIVFAADHGVVAQGVSAFPQAVTVEMLKNFVAGGAAISVLAGQNDFQLSVVNCGTAQPCDALQGVVHQPVAAGTADFSQQPAMTAAQAQAALTIGAGQLDLLHQAGCDLFMAGEMGIGNTSAASAMAALLLDLDVAGLTGPGTGVQGEALDHKTQVLSASVTRAQGSYNQPLDALIEVGGFEIGAIAGAYIRAAQLGIPVLVDGFITTSAALLAVHLNPSVRDWLLFSHGSAEPGHLLLLAALQAQPLINLDMRLGEGSGAGVALSLIRQALALHNNMATFAQAGVSGAED</sequence>
<dbReference type="EMBL" id="JBHRYB010000014">
    <property type="protein sequence ID" value="MFC3681280.1"/>
    <property type="molecule type" value="Genomic_DNA"/>
</dbReference>
<evidence type="ECO:0000313" key="12">
    <source>
        <dbReference type="Proteomes" id="UP001595722"/>
    </source>
</evidence>
<accession>A0ABV7VVD6</accession>
<dbReference type="EC" id="2.4.2.21" evidence="3 10"/>
<dbReference type="GO" id="GO:0008939">
    <property type="term" value="F:nicotinate-nucleotide-dimethylbenzimidazole phosphoribosyltransferase activity"/>
    <property type="evidence" value="ECO:0007669"/>
    <property type="project" value="UniProtKB-EC"/>
</dbReference>